<evidence type="ECO:0000313" key="3">
    <source>
        <dbReference type="Proteomes" id="UP001212997"/>
    </source>
</evidence>
<comment type="caution">
    <text evidence="2">The sequence shown here is derived from an EMBL/GenBank/DDBJ whole genome shotgun (WGS) entry which is preliminary data.</text>
</comment>
<keyword evidence="3" id="KW-1185">Reference proteome</keyword>
<dbReference type="PANTHER" id="PTHR33050:SF7">
    <property type="entry name" value="RIBONUCLEASE H"/>
    <property type="match status" value="1"/>
</dbReference>
<feature type="region of interest" description="Disordered" evidence="1">
    <location>
        <begin position="1"/>
        <end position="35"/>
    </location>
</feature>
<evidence type="ECO:0000313" key="2">
    <source>
        <dbReference type="EMBL" id="KAJ3472811.1"/>
    </source>
</evidence>
<accession>A0AAD5UNC9</accession>
<dbReference type="EMBL" id="JANAWD010001732">
    <property type="protein sequence ID" value="KAJ3472811.1"/>
    <property type="molecule type" value="Genomic_DNA"/>
</dbReference>
<organism evidence="2 3">
    <name type="scientific">Meripilus lineatus</name>
    <dbReference type="NCBI Taxonomy" id="2056292"/>
    <lineage>
        <taxon>Eukaryota</taxon>
        <taxon>Fungi</taxon>
        <taxon>Dikarya</taxon>
        <taxon>Basidiomycota</taxon>
        <taxon>Agaricomycotina</taxon>
        <taxon>Agaricomycetes</taxon>
        <taxon>Polyporales</taxon>
        <taxon>Meripilaceae</taxon>
        <taxon>Meripilus</taxon>
    </lineage>
</organism>
<dbReference type="AlphaFoldDB" id="A0AAD5UNC9"/>
<dbReference type="Proteomes" id="UP001212997">
    <property type="component" value="Unassembled WGS sequence"/>
</dbReference>
<name>A0AAD5UNC9_9APHY</name>
<dbReference type="InterPro" id="IPR052055">
    <property type="entry name" value="Hepadnavirus_pol/RT"/>
</dbReference>
<dbReference type="PANTHER" id="PTHR33050">
    <property type="entry name" value="REVERSE TRANSCRIPTASE DOMAIN-CONTAINING PROTEIN"/>
    <property type="match status" value="1"/>
</dbReference>
<feature type="compositionally biased region" description="Polar residues" evidence="1">
    <location>
        <begin position="1"/>
        <end position="21"/>
    </location>
</feature>
<sequence length="412" mass="45205">MPPATSSTPWAGESASTSKSSEVAHPPPTPTSAPVAEIVPTELLSAISRRKLNANTPLIADAWHKALTAANLLSKYPSIPSGIKSGFRVGIPNIISTHTPPNSPSLITHNSHFHQILRHELSTGRFLGPFSRVTIEALIGPFQSSPLSIIPKPHKPDAFRLIQNFSFPHSNLPYPSINHTINSDDYPCTWGTFNTICLIVWYLPEGSQAAVRDIAEAYRTMPLHPSQWPGAVVRISPNDQFCIDTSAAFGVASNAGAYGHIADAGTDIMRSRGLGPISKWVDDHVFFRVPTAKISDYNRLRKAWATSIADHGGMHKSGGRIWYGGAILPDDRVAEFDEDLLFPITTQPGQDGIFPYSMEDIDRLSDELGIPWQKDKDRPFSQSFTFTGFDWNIQKKTVALTEAKRLKSCTAN</sequence>
<reference evidence="2" key="1">
    <citation type="submission" date="2022-07" db="EMBL/GenBank/DDBJ databases">
        <title>Genome Sequence of Physisporinus lineatus.</title>
        <authorList>
            <person name="Buettner E."/>
        </authorList>
    </citation>
    <scope>NUCLEOTIDE SEQUENCE</scope>
    <source>
        <strain evidence="2">VT162</strain>
    </source>
</reference>
<evidence type="ECO:0000256" key="1">
    <source>
        <dbReference type="SAM" id="MobiDB-lite"/>
    </source>
</evidence>
<gene>
    <name evidence="2" type="ORF">NLI96_g13248</name>
</gene>
<proteinExistence type="predicted"/>
<protein>
    <submittedName>
        <fullName evidence="2">Uncharacterized protein</fullName>
    </submittedName>
</protein>